<feature type="transmembrane region" description="Helical" evidence="1">
    <location>
        <begin position="104"/>
        <end position="123"/>
    </location>
</feature>
<feature type="transmembrane region" description="Helical" evidence="1">
    <location>
        <begin position="203"/>
        <end position="224"/>
    </location>
</feature>
<keyword evidence="4" id="KW-1185">Reference proteome</keyword>
<evidence type="ECO:0000313" key="3">
    <source>
        <dbReference type="EMBL" id="MBF8376550.1"/>
    </source>
</evidence>
<evidence type="ECO:0000259" key="2">
    <source>
        <dbReference type="Pfam" id="PF13559"/>
    </source>
</evidence>
<name>A0ABS0EZU6_9BACL</name>
<feature type="transmembrane region" description="Helical" evidence="1">
    <location>
        <begin position="49"/>
        <end position="69"/>
    </location>
</feature>
<comment type="caution">
    <text evidence="3">The sequence shown here is derived from an EMBL/GenBank/DDBJ whole genome shotgun (WGS) entry which is preliminary data.</text>
</comment>
<proteinExistence type="predicted"/>
<feature type="transmembrane region" description="Helical" evidence="1">
    <location>
        <begin position="280"/>
        <end position="300"/>
    </location>
</feature>
<protein>
    <submittedName>
        <fullName evidence="3">DUF4129 domain-containing protein</fullName>
    </submittedName>
</protein>
<evidence type="ECO:0000256" key="1">
    <source>
        <dbReference type="SAM" id="Phobius"/>
    </source>
</evidence>
<feature type="transmembrane region" description="Helical" evidence="1">
    <location>
        <begin position="165"/>
        <end position="182"/>
    </location>
</feature>
<dbReference type="Proteomes" id="UP000642910">
    <property type="component" value="Unassembled WGS sequence"/>
</dbReference>
<feature type="transmembrane region" description="Helical" evidence="1">
    <location>
        <begin position="81"/>
        <end position="98"/>
    </location>
</feature>
<feature type="transmembrane region" description="Helical" evidence="1">
    <location>
        <begin position="230"/>
        <end position="252"/>
    </location>
</feature>
<feature type="transmembrane region" description="Helical" evidence="1">
    <location>
        <begin position="135"/>
        <end position="153"/>
    </location>
</feature>
<reference evidence="3 4" key="1">
    <citation type="submission" date="2020-11" db="EMBL/GenBank/DDBJ databases">
        <title>Genomic insight of Alicyclobacillus mali FL 18 reveals a new arsenic-resistant strain, with potential in environmental biotechnology.</title>
        <authorList>
            <person name="Fiorentino G."/>
            <person name="Gallo G."/>
            <person name="Aulitto M."/>
        </authorList>
    </citation>
    <scope>NUCLEOTIDE SEQUENCE [LARGE SCALE GENOMIC DNA]</scope>
    <source>
        <strain evidence="3 4">FL 18</strain>
    </source>
</reference>
<accession>A0ABS0EZU6</accession>
<keyword evidence="1" id="KW-0472">Membrane</keyword>
<keyword evidence="1" id="KW-0812">Transmembrane</keyword>
<feature type="transmembrane region" description="Helical" evidence="1">
    <location>
        <begin position="22"/>
        <end position="43"/>
    </location>
</feature>
<sequence length="396" mass="42938">MAITTCSTESERRSAAWTNLPLSLRLWASLTAGLSSWLVTMAFDWNSPSPLWGMAAWYVLEMALCVAMAISSGKFGGQRRVIGLALGYLGADVALAALHVGSVAMAVSGGMAGAWAVVLWTLAITSRDADTAAKFALVAYSGLVTLAAMMLWVDQSFHAAHRAPLRFAAWLAGAVIVGHLAWMARLQRARMREVERMGSTFGWVLAALRATLGPFGVILGAALLGVGVGAAVLVLVYPFLGYVLGIAFHAYIRWLATSHGNGVLTQLANARVQGSPRRDMWVLTGIAIALCAAGIAVWAWKLWRGGTGEEAREAGDTVPVATVHERLRDSLRFVPTDHPVRLRYQRWLLAMHRRGLTIRHAETPRRFAARAEEDGSSGAQRLTELYEQVRYTRDDG</sequence>
<dbReference type="RefSeq" id="WP_195866894.1">
    <property type="nucleotide sequence ID" value="NZ_JADPKZ010000022.1"/>
</dbReference>
<organism evidence="3 4">
    <name type="scientific">Alicyclobacillus mali</name>
    <name type="common">ex Roth et al. 2021</name>
    <dbReference type="NCBI Taxonomy" id="1123961"/>
    <lineage>
        <taxon>Bacteria</taxon>
        <taxon>Bacillati</taxon>
        <taxon>Bacillota</taxon>
        <taxon>Bacilli</taxon>
        <taxon>Bacillales</taxon>
        <taxon>Alicyclobacillaceae</taxon>
        <taxon>Alicyclobacillus</taxon>
    </lineage>
</organism>
<gene>
    <name evidence="3" type="ORF">IW967_01495</name>
</gene>
<evidence type="ECO:0000313" key="4">
    <source>
        <dbReference type="Proteomes" id="UP000642910"/>
    </source>
</evidence>
<dbReference type="EMBL" id="JADPKZ010000022">
    <property type="protein sequence ID" value="MBF8376550.1"/>
    <property type="molecule type" value="Genomic_DNA"/>
</dbReference>
<dbReference type="InterPro" id="IPR025403">
    <property type="entry name" value="TgpA-like_C"/>
</dbReference>
<dbReference type="Pfam" id="PF13559">
    <property type="entry name" value="DUF4129"/>
    <property type="match status" value="1"/>
</dbReference>
<keyword evidence="1" id="KW-1133">Transmembrane helix</keyword>
<feature type="domain" description="Protein-glutamine gamma-glutamyltransferase-like C-terminal" evidence="2">
    <location>
        <begin position="343"/>
        <end position="393"/>
    </location>
</feature>